<evidence type="ECO:0000313" key="10">
    <source>
        <dbReference type="Proteomes" id="UP000489600"/>
    </source>
</evidence>
<keyword evidence="4 7" id="KW-0378">Hydrolase</keyword>
<comment type="similarity">
    <text evidence="3">In the C-terminal section; belongs to the pectinesterase family.</text>
</comment>
<accession>A0A565BEA9</accession>
<dbReference type="Gene3D" id="2.160.20.10">
    <property type="entry name" value="Single-stranded right-handed beta-helix, Pectin lyase-like"/>
    <property type="match status" value="1"/>
</dbReference>
<dbReference type="InterPro" id="IPR000070">
    <property type="entry name" value="Pectinesterase_cat"/>
</dbReference>
<evidence type="ECO:0000256" key="3">
    <source>
        <dbReference type="ARBA" id="ARBA00007786"/>
    </source>
</evidence>
<dbReference type="GO" id="GO:0045490">
    <property type="term" value="P:pectin catabolic process"/>
    <property type="evidence" value="ECO:0007669"/>
    <property type="project" value="UniProtKB-UniRule"/>
</dbReference>
<dbReference type="PANTHER" id="PTHR31707">
    <property type="entry name" value="PECTINESTERASE"/>
    <property type="match status" value="1"/>
</dbReference>
<comment type="similarity">
    <text evidence="2">In the N-terminal section; belongs to the PMEI family.</text>
</comment>
<organism evidence="9 10">
    <name type="scientific">Arabis nemorensis</name>
    <dbReference type="NCBI Taxonomy" id="586526"/>
    <lineage>
        <taxon>Eukaryota</taxon>
        <taxon>Viridiplantae</taxon>
        <taxon>Streptophyta</taxon>
        <taxon>Embryophyta</taxon>
        <taxon>Tracheophyta</taxon>
        <taxon>Spermatophyta</taxon>
        <taxon>Magnoliopsida</taxon>
        <taxon>eudicotyledons</taxon>
        <taxon>Gunneridae</taxon>
        <taxon>Pentapetalae</taxon>
        <taxon>rosids</taxon>
        <taxon>malvids</taxon>
        <taxon>Brassicales</taxon>
        <taxon>Brassicaceae</taxon>
        <taxon>Arabideae</taxon>
        <taxon>Arabis</taxon>
    </lineage>
</organism>
<dbReference type="InterPro" id="IPR033131">
    <property type="entry name" value="Pectinesterase_Asp_AS"/>
</dbReference>
<dbReference type="UniPathway" id="UPA00545">
    <property type="reaction ID" value="UER00823"/>
</dbReference>
<sequence length="338" mass="37248">MKRIENEFGVSKALPIKTPSTNDGRVDVVVAKDGSGDYKTIQEAIDGAGIKRTNRSRRYVILVKQGVYNEYVIVGSKSKNMMIIGEGMGKTIITGDRSNGTGFSTFESATFLAKGDGLVLKNMTIRNTAGPENKQAVALRSDSDASAFHKCSFEGFQDTLYVRVSRQFFKECEIYGTVDFIFGDAAVVFQECQIFARRPLGGVNTIVTQNRDNTNHTSGIVIHNSEVKGDPKARLGGVKTYLGRPWSLYARTVVMKTQLGELVDPKGWLQWGNMTDISSMYYAEYRNSGPGSGTENRVKWPGFHVISDVQEARQFTVGNFIDGASWLPETGVPFSVDL</sequence>
<reference evidence="9" key="1">
    <citation type="submission" date="2019-07" db="EMBL/GenBank/DDBJ databases">
        <authorList>
            <person name="Dittberner H."/>
        </authorList>
    </citation>
    <scope>NUCLEOTIDE SEQUENCE [LARGE SCALE GENOMIC DNA]</scope>
</reference>
<feature type="domain" description="Pectinesterase catalytic" evidence="8">
    <location>
        <begin position="27"/>
        <end position="323"/>
    </location>
</feature>
<name>A0A565BEA9_9BRAS</name>
<protein>
    <recommendedName>
        <fullName evidence="7">Pectinesterase</fullName>
        <ecNumber evidence="7">3.1.1.11</ecNumber>
    </recommendedName>
</protein>
<gene>
    <name evidence="9" type="ORF">ANE_LOCUS9641</name>
</gene>
<comment type="pathway">
    <text evidence="1 7">Glycan metabolism; pectin degradation; 2-dehydro-3-deoxy-D-gluconate from pectin: step 1/5.</text>
</comment>
<dbReference type="Proteomes" id="UP000489600">
    <property type="component" value="Unassembled WGS sequence"/>
</dbReference>
<dbReference type="GO" id="GO:0042545">
    <property type="term" value="P:cell wall modification"/>
    <property type="evidence" value="ECO:0007669"/>
    <property type="project" value="UniProtKB-UniRule"/>
</dbReference>
<evidence type="ECO:0000256" key="7">
    <source>
        <dbReference type="RuleBase" id="RU000589"/>
    </source>
</evidence>
<dbReference type="OrthoDB" id="2019149at2759"/>
<evidence type="ECO:0000256" key="6">
    <source>
        <dbReference type="PROSITE-ProRule" id="PRU10040"/>
    </source>
</evidence>
<dbReference type="FunFam" id="2.160.20.10:FF:000001">
    <property type="entry name" value="Pectinesterase"/>
    <property type="match status" value="1"/>
</dbReference>
<dbReference type="InterPro" id="IPR011050">
    <property type="entry name" value="Pectin_lyase_fold/virulence"/>
</dbReference>
<comment type="caution">
    <text evidence="9">The sequence shown here is derived from an EMBL/GenBank/DDBJ whole genome shotgun (WGS) entry which is preliminary data.</text>
</comment>
<dbReference type="Pfam" id="PF01095">
    <property type="entry name" value="Pectinesterase"/>
    <property type="match status" value="1"/>
</dbReference>
<dbReference type="SUPFAM" id="SSF51126">
    <property type="entry name" value="Pectin lyase-like"/>
    <property type="match status" value="1"/>
</dbReference>
<evidence type="ECO:0000256" key="2">
    <source>
        <dbReference type="ARBA" id="ARBA00006027"/>
    </source>
</evidence>
<evidence type="ECO:0000256" key="4">
    <source>
        <dbReference type="ARBA" id="ARBA00022801"/>
    </source>
</evidence>
<evidence type="ECO:0000256" key="5">
    <source>
        <dbReference type="ARBA" id="ARBA00023085"/>
    </source>
</evidence>
<comment type="catalytic activity">
    <reaction evidence="7">
        <text>[(1-&gt;4)-alpha-D-galacturonosyl methyl ester](n) + n H2O = [(1-&gt;4)-alpha-D-galacturonosyl](n) + n methanol + n H(+)</text>
        <dbReference type="Rhea" id="RHEA:22380"/>
        <dbReference type="Rhea" id="RHEA-COMP:14570"/>
        <dbReference type="Rhea" id="RHEA-COMP:14573"/>
        <dbReference type="ChEBI" id="CHEBI:15377"/>
        <dbReference type="ChEBI" id="CHEBI:15378"/>
        <dbReference type="ChEBI" id="CHEBI:17790"/>
        <dbReference type="ChEBI" id="CHEBI:140522"/>
        <dbReference type="ChEBI" id="CHEBI:140523"/>
        <dbReference type="EC" id="3.1.1.11"/>
    </reaction>
</comment>
<dbReference type="InterPro" id="IPR012334">
    <property type="entry name" value="Pectin_lyas_fold"/>
</dbReference>
<keyword evidence="5 7" id="KW-0063">Aspartyl esterase</keyword>
<proteinExistence type="inferred from homology"/>
<dbReference type="EC" id="3.1.1.11" evidence="7"/>
<evidence type="ECO:0000259" key="8">
    <source>
        <dbReference type="Pfam" id="PF01095"/>
    </source>
</evidence>
<dbReference type="GO" id="GO:0030599">
    <property type="term" value="F:pectinesterase activity"/>
    <property type="evidence" value="ECO:0007669"/>
    <property type="project" value="UniProtKB-UniRule"/>
</dbReference>
<dbReference type="PROSITE" id="PS00503">
    <property type="entry name" value="PECTINESTERASE_2"/>
    <property type="match status" value="1"/>
</dbReference>
<keyword evidence="10" id="KW-1185">Reference proteome</keyword>
<evidence type="ECO:0000313" key="9">
    <source>
        <dbReference type="EMBL" id="VVA99196.1"/>
    </source>
</evidence>
<evidence type="ECO:0000256" key="1">
    <source>
        <dbReference type="ARBA" id="ARBA00005184"/>
    </source>
</evidence>
<feature type="active site" evidence="6">
    <location>
        <position position="179"/>
    </location>
</feature>
<dbReference type="EMBL" id="CABITT030000003">
    <property type="protein sequence ID" value="VVA99196.1"/>
    <property type="molecule type" value="Genomic_DNA"/>
</dbReference>
<dbReference type="AlphaFoldDB" id="A0A565BEA9"/>